<dbReference type="InterPro" id="IPR006127">
    <property type="entry name" value="ZnuA-like"/>
</dbReference>
<organism evidence="5 6">
    <name type="scientific">Pyrodictium occultum</name>
    <dbReference type="NCBI Taxonomy" id="2309"/>
    <lineage>
        <taxon>Archaea</taxon>
        <taxon>Thermoproteota</taxon>
        <taxon>Thermoprotei</taxon>
        <taxon>Desulfurococcales</taxon>
        <taxon>Pyrodictiaceae</taxon>
        <taxon>Pyrodictium</taxon>
    </lineage>
</organism>
<dbReference type="Pfam" id="PF01297">
    <property type="entry name" value="ZnuA"/>
    <property type="match status" value="1"/>
</dbReference>
<dbReference type="GO" id="GO:0030001">
    <property type="term" value="P:metal ion transport"/>
    <property type="evidence" value="ECO:0007669"/>
    <property type="project" value="InterPro"/>
</dbReference>
<name>A0A0V8RTT4_PYROC</name>
<dbReference type="SUPFAM" id="SSF53807">
    <property type="entry name" value="Helical backbone' metal receptor"/>
    <property type="match status" value="1"/>
</dbReference>
<evidence type="ECO:0000256" key="1">
    <source>
        <dbReference type="ARBA" id="ARBA00004196"/>
    </source>
</evidence>
<dbReference type="PANTHER" id="PTHR42953">
    <property type="entry name" value="HIGH-AFFINITY ZINC UPTAKE SYSTEM PROTEIN ZNUA-RELATED"/>
    <property type="match status" value="1"/>
</dbReference>
<dbReference type="Gene3D" id="3.40.50.1980">
    <property type="entry name" value="Nitrogenase molybdenum iron protein domain"/>
    <property type="match status" value="1"/>
</dbReference>
<dbReference type="AlphaFoldDB" id="A0A0V8RTT4"/>
<evidence type="ECO:0000313" key="5">
    <source>
        <dbReference type="EMBL" id="KSW11389.1"/>
    </source>
</evidence>
<dbReference type="Proteomes" id="UP000053352">
    <property type="component" value="Unassembled WGS sequence"/>
</dbReference>
<keyword evidence="6" id="KW-1185">Reference proteome</keyword>
<evidence type="ECO:0000256" key="2">
    <source>
        <dbReference type="ARBA" id="ARBA00022448"/>
    </source>
</evidence>
<dbReference type="GO" id="GO:0046872">
    <property type="term" value="F:metal ion binding"/>
    <property type="evidence" value="ECO:0007669"/>
    <property type="project" value="UniProtKB-KW"/>
</dbReference>
<comment type="caution">
    <text evidence="5">The sequence shown here is derived from an EMBL/GenBank/DDBJ whole genome shotgun (WGS) entry which is preliminary data.</text>
</comment>
<evidence type="ECO:0008006" key="7">
    <source>
        <dbReference type="Google" id="ProtNLM"/>
    </source>
</evidence>
<accession>A0A0V8RTT4</accession>
<dbReference type="EMBL" id="LNTB01000001">
    <property type="protein sequence ID" value="KSW11389.1"/>
    <property type="molecule type" value="Genomic_DNA"/>
</dbReference>
<evidence type="ECO:0000256" key="4">
    <source>
        <dbReference type="ARBA" id="ARBA00022729"/>
    </source>
</evidence>
<keyword evidence="4" id="KW-0732">Signal</keyword>
<dbReference type="RefSeq" id="WP_058370061.1">
    <property type="nucleotide sequence ID" value="NZ_LNTB01000001.1"/>
</dbReference>
<evidence type="ECO:0000313" key="6">
    <source>
        <dbReference type="Proteomes" id="UP000053352"/>
    </source>
</evidence>
<keyword evidence="2" id="KW-0813">Transport</keyword>
<dbReference type="InterPro" id="IPR050492">
    <property type="entry name" value="Bact_metal-bind_prot9"/>
</dbReference>
<dbReference type="STRING" id="2309.CF15_00545"/>
<dbReference type="PANTHER" id="PTHR42953:SF1">
    <property type="entry name" value="METAL-BINDING PROTEIN HI_0362-RELATED"/>
    <property type="match status" value="1"/>
</dbReference>
<keyword evidence="3" id="KW-0479">Metal-binding</keyword>
<evidence type="ECO:0000256" key="3">
    <source>
        <dbReference type="ARBA" id="ARBA00022723"/>
    </source>
</evidence>
<dbReference type="OrthoDB" id="50488at2157"/>
<comment type="subcellular location">
    <subcellularLocation>
        <location evidence="1">Cell envelope</location>
    </subcellularLocation>
</comment>
<gene>
    <name evidence="5" type="ORF">CF15_00545</name>
</gene>
<reference evidence="5 6" key="1">
    <citation type="submission" date="2015-11" db="EMBL/GenBank/DDBJ databases">
        <title>Genome sequence of Pyrodictium occultum PL-19, a marine hyperthermophilic archaeon isolated from Volcano, Italy.</title>
        <authorList>
            <person name="Utturkar S."/>
            <person name="Huber H."/>
            <person name="Leptihn S."/>
            <person name="Brown S."/>
            <person name="Stetter K.O."/>
            <person name="Podar M."/>
        </authorList>
    </citation>
    <scope>NUCLEOTIDE SEQUENCE [LARGE SCALE GENOMIC DNA]</scope>
    <source>
        <strain evidence="5 6">PL-19</strain>
    </source>
</reference>
<proteinExistence type="predicted"/>
<sequence length="325" mass="34800">MTSRAVMAIALVAVIVAVAVAAYMMSSGGSSPAATTGKAAPTATTVSTALGSTTVTGGGKGLLVAVTFPNLKYDVEQLLCSDDSVYPIASSAIDPHEYQLTPEDISHVKKADLVISLAHAPFELKLRDIVESSKLLEVPNIPGMRFLINPDTGKRNPHMIIYDPGNYIVFVKAVAEKLSALRPSCRKHYLEKAAWIEEQIKALMSSIPKLNATAVASLPYTQYAVSWMGIRVVKLLKKDAGVQVTPKDIEEVEKLMKEGKAKLAVIAVFNGEPATPADEKLLELAEKHNVPVLRVPSPFGPGTMVNKLRAVVTDVEKLSSAIQES</sequence>
<protein>
    <recommendedName>
        <fullName evidence="7">ABC transporter substrate-binding protein</fullName>
    </recommendedName>
</protein>